<dbReference type="Pfam" id="PF06508">
    <property type="entry name" value="QueC"/>
    <property type="match status" value="1"/>
</dbReference>
<dbReference type="EC" id="6.3.4.20" evidence="9"/>
<evidence type="ECO:0000256" key="1">
    <source>
        <dbReference type="ARBA" id="ARBA00005061"/>
    </source>
</evidence>
<organism evidence="11 12">
    <name type="scientific">Hydrogenobacter hydrogenophilus</name>
    <dbReference type="NCBI Taxonomy" id="35835"/>
    <lineage>
        <taxon>Bacteria</taxon>
        <taxon>Pseudomonadati</taxon>
        <taxon>Aquificota</taxon>
        <taxon>Aquificia</taxon>
        <taxon>Aquificales</taxon>
        <taxon>Aquificaceae</taxon>
        <taxon>Hydrogenobacter</taxon>
    </lineage>
</organism>
<evidence type="ECO:0000256" key="3">
    <source>
        <dbReference type="ARBA" id="ARBA00022723"/>
    </source>
</evidence>
<keyword evidence="2" id="KW-0436">Ligase</keyword>
<dbReference type="SUPFAM" id="SSF52402">
    <property type="entry name" value="Adenine nucleotide alpha hydrolases-like"/>
    <property type="match status" value="1"/>
</dbReference>
<reference evidence="12" key="1">
    <citation type="submission" date="2017-09" db="EMBL/GenBank/DDBJ databases">
        <authorList>
            <person name="Varghese N."/>
            <person name="Submissions S."/>
        </authorList>
    </citation>
    <scope>NUCLEOTIDE SEQUENCE [LARGE SCALE GENOMIC DNA]</scope>
    <source>
        <strain evidence="12">DSM 2913</strain>
    </source>
</reference>
<keyword evidence="5" id="KW-0671">Queuosine biosynthesis</keyword>
<sequence>MSVRIAVLFSGGVESTTLLYMYLQKGYLVYPVYVKTGEKWESLELENAINLWRYTKRNYPNLMALRVLKVQGLASPRKTLKTIQDIFIPLRNMTLITTCALYAFSKDINRLAIGSLGLYAFPDNTAEYLKELEKLIAKGLGKEFFIETPLFGLEKAQVVKMGLSVVPYHLTLSCANPRKIKGKIVPCGKCIKCKERQEALAVG</sequence>
<comment type="catalytic activity">
    <reaction evidence="10">
        <text>7-carboxy-7-carbaguanine + NH4(+) + 2 ATP = 7-cyano-7-carbaguanine + 2 AMP + 2 diphosphate + 2 H(+)</text>
        <dbReference type="Rhea" id="RHEA:27982"/>
        <dbReference type="ChEBI" id="CHEBI:15378"/>
        <dbReference type="ChEBI" id="CHEBI:28938"/>
        <dbReference type="ChEBI" id="CHEBI:30616"/>
        <dbReference type="ChEBI" id="CHEBI:33019"/>
        <dbReference type="ChEBI" id="CHEBI:45075"/>
        <dbReference type="ChEBI" id="CHEBI:61036"/>
        <dbReference type="ChEBI" id="CHEBI:456215"/>
        <dbReference type="EC" id="6.3.4.20"/>
    </reaction>
</comment>
<gene>
    <name evidence="11" type="ORF">SAMN06265353_0689</name>
</gene>
<dbReference type="PANTHER" id="PTHR42914:SF1">
    <property type="entry name" value="7-CYANO-7-DEAZAGUANINE SYNTHASE"/>
    <property type="match status" value="1"/>
</dbReference>
<evidence type="ECO:0000256" key="2">
    <source>
        <dbReference type="ARBA" id="ARBA00022598"/>
    </source>
</evidence>
<comment type="similarity">
    <text evidence="8">Belongs to the QueC family.</text>
</comment>
<evidence type="ECO:0000256" key="9">
    <source>
        <dbReference type="ARBA" id="ARBA00039149"/>
    </source>
</evidence>
<keyword evidence="7" id="KW-0067">ATP-binding</keyword>
<keyword evidence="12" id="KW-1185">Reference proteome</keyword>
<dbReference type="EMBL" id="OBEN01000002">
    <property type="protein sequence ID" value="SNZ13293.1"/>
    <property type="molecule type" value="Genomic_DNA"/>
</dbReference>
<dbReference type="GO" id="GO:0005524">
    <property type="term" value="F:ATP binding"/>
    <property type="evidence" value="ECO:0007669"/>
    <property type="project" value="UniProtKB-KW"/>
</dbReference>
<evidence type="ECO:0000313" key="12">
    <source>
        <dbReference type="Proteomes" id="UP000218627"/>
    </source>
</evidence>
<evidence type="ECO:0000256" key="8">
    <source>
        <dbReference type="ARBA" id="ARBA00037993"/>
    </source>
</evidence>
<comment type="pathway">
    <text evidence="1">Purine metabolism; 7-cyano-7-deazaguanine biosynthesis.</text>
</comment>
<keyword evidence="3" id="KW-0479">Metal-binding</keyword>
<evidence type="ECO:0000256" key="6">
    <source>
        <dbReference type="ARBA" id="ARBA00022833"/>
    </source>
</evidence>
<evidence type="ECO:0000256" key="10">
    <source>
        <dbReference type="ARBA" id="ARBA00047890"/>
    </source>
</evidence>
<evidence type="ECO:0000313" key="11">
    <source>
        <dbReference type="EMBL" id="SNZ13293.1"/>
    </source>
</evidence>
<dbReference type="InterPro" id="IPR018317">
    <property type="entry name" value="QueC"/>
</dbReference>
<dbReference type="PANTHER" id="PTHR42914">
    <property type="entry name" value="7-CYANO-7-DEAZAGUANINE SYNTHASE"/>
    <property type="match status" value="1"/>
</dbReference>
<keyword evidence="6" id="KW-0862">Zinc</keyword>
<dbReference type="RefSeq" id="WP_245810070.1">
    <property type="nucleotide sequence ID" value="NZ_OBEN01000002.1"/>
</dbReference>
<keyword evidence="4" id="KW-0547">Nucleotide-binding</keyword>
<accession>A0A285NWJ0</accession>
<dbReference type="Proteomes" id="UP000218627">
    <property type="component" value="Unassembled WGS sequence"/>
</dbReference>
<dbReference type="GO" id="GO:0046872">
    <property type="term" value="F:metal ion binding"/>
    <property type="evidence" value="ECO:0007669"/>
    <property type="project" value="UniProtKB-KW"/>
</dbReference>
<proteinExistence type="inferred from homology"/>
<evidence type="ECO:0000256" key="7">
    <source>
        <dbReference type="ARBA" id="ARBA00022840"/>
    </source>
</evidence>
<dbReference type="GO" id="GO:0008616">
    <property type="term" value="P:tRNA queuosine(34) biosynthetic process"/>
    <property type="evidence" value="ECO:0007669"/>
    <property type="project" value="UniProtKB-KW"/>
</dbReference>
<dbReference type="GO" id="GO:0016874">
    <property type="term" value="F:ligase activity"/>
    <property type="evidence" value="ECO:0007669"/>
    <property type="project" value="UniProtKB-KW"/>
</dbReference>
<dbReference type="AlphaFoldDB" id="A0A285NWJ0"/>
<dbReference type="Gene3D" id="3.40.50.620">
    <property type="entry name" value="HUPs"/>
    <property type="match status" value="1"/>
</dbReference>
<name>A0A285NWJ0_9AQUI</name>
<evidence type="ECO:0000256" key="5">
    <source>
        <dbReference type="ARBA" id="ARBA00022785"/>
    </source>
</evidence>
<dbReference type="InterPro" id="IPR014729">
    <property type="entry name" value="Rossmann-like_a/b/a_fold"/>
</dbReference>
<evidence type="ECO:0000256" key="4">
    <source>
        <dbReference type="ARBA" id="ARBA00022741"/>
    </source>
</evidence>
<protein>
    <recommendedName>
        <fullName evidence="9">7-cyano-7-deazaguanine synthase</fullName>
        <ecNumber evidence="9">6.3.4.20</ecNumber>
    </recommendedName>
</protein>